<evidence type="ECO:0000313" key="1">
    <source>
        <dbReference type="EMBL" id="VFJ43407.1"/>
    </source>
</evidence>
<dbReference type="AlphaFoldDB" id="A0A450RWL1"/>
<gene>
    <name evidence="2" type="ORF">BECKDK2373B_GA0170837_10405</name>
    <name evidence="1" type="ORF">BECKDK2373C_GA0170839_100548</name>
</gene>
<reference evidence="1" key="1">
    <citation type="submission" date="2019-02" db="EMBL/GenBank/DDBJ databases">
        <authorList>
            <person name="Gruber-Vodicka R. H."/>
            <person name="Seah K. B. B."/>
        </authorList>
    </citation>
    <scope>NUCLEOTIDE SEQUENCE</scope>
    <source>
        <strain evidence="1">BECK_DK161</strain>
        <strain evidence="2">BECK_DK47</strain>
    </source>
</reference>
<dbReference type="EMBL" id="CAADEX010000040">
    <property type="protein sequence ID" value="VFJ52875.1"/>
    <property type="molecule type" value="Genomic_DNA"/>
</dbReference>
<accession>A0A450RWL1</accession>
<sequence>MPAVERGEDILVDFSDVVSAPHGFLSALLATPIGCMGMKAYKRIKIINAAAEIRETVEATAKLELCSITRQKWSRKRSLHSVNEHFEAIFNAVRERKVSFAYSSVDFILDENTG</sequence>
<proteinExistence type="predicted"/>
<evidence type="ECO:0000313" key="2">
    <source>
        <dbReference type="EMBL" id="VFJ52875.1"/>
    </source>
</evidence>
<protein>
    <submittedName>
        <fullName evidence="1">Uncharacterized protein</fullName>
    </submittedName>
</protein>
<organism evidence="1">
    <name type="scientific">Candidatus Kentrum sp. DK</name>
    <dbReference type="NCBI Taxonomy" id="2126562"/>
    <lineage>
        <taxon>Bacteria</taxon>
        <taxon>Pseudomonadati</taxon>
        <taxon>Pseudomonadota</taxon>
        <taxon>Gammaproteobacteria</taxon>
        <taxon>Candidatus Kentrum</taxon>
    </lineage>
</organism>
<name>A0A450RWL1_9GAMM</name>
<dbReference type="EMBL" id="CAADEY010000005">
    <property type="protein sequence ID" value="VFJ43407.1"/>
    <property type="molecule type" value="Genomic_DNA"/>
</dbReference>